<proteinExistence type="inferred from homology"/>
<dbReference type="InterPro" id="IPR040043">
    <property type="entry name" value="ACTMAP"/>
</dbReference>
<dbReference type="GO" id="GO:0004177">
    <property type="term" value="F:aminopeptidase activity"/>
    <property type="evidence" value="ECO:0007669"/>
    <property type="project" value="UniProtKB-KW"/>
</dbReference>
<name>A0A6P8XQL9_DROAB</name>
<sequence length="262" mass="28557">MSQGISITPPPPPPIPTTNRVPTSAGTNASVVKLQLANNECSWALDHPEVQKGCFLSRVCQHAPPKECQYYNIASILQNGPTCGLTALSMLLNGQPTAMELLTEAIKQHYTINGEMFSAHYLYELSQKYLACELYDDTLNCASIKDRLCAGCCLLVPYDADVNHAPCQKSGHRAHWALIVGYLIDDQDEFHVLARHGKTRNLAVWSLSALSESNANLVEFAQPKGYPDCTFLLPPGGINGPLGLNERAILVNGLSQKIVKVV</sequence>
<feature type="region of interest" description="Disordered" evidence="8">
    <location>
        <begin position="1"/>
        <end position="24"/>
    </location>
</feature>
<comment type="similarity">
    <text evidence="4">Belongs to the ACTMAP family.</text>
</comment>
<organism evidence="9 10">
    <name type="scientific">Drosophila albomicans</name>
    <name type="common">Fruit fly</name>
    <dbReference type="NCBI Taxonomy" id="7291"/>
    <lineage>
        <taxon>Eukaryota</taxon>
        <taxon>Metazoa</taxon>
        <taxon>Ecdysozoa</taxon>
        <taxon>Arthropoda</taxon>
        <taxon>Hexapoda</taxon>
        <taxon>Insecta</taxon>
        <taxon>Pterygota</taxon>
        <taxon>Neoptera</taxon>
        <taxon>Endopterygota</taxon>
        <taxon>Diptera</taxon>
        <taxon>Brachycera</taxon>
        <taxon>Muscomorpha</taxon>
        <taxon>Ephydroidea</taxon>
        <taxon>Drosophilidae</taxon>
        <taxon>Drosophila</taxon>
    </lineage>
</organism>
<evidence type="ECO:0000256" key="2">
    <source>
        <dbReference type="ARBA" id="ARBA00022670"/>
    </source>
</evidence>
<dbReference type="PANTHER" id="PTHR28631:SF1">
    <property type="entry name" value="ACTIN MATURATION PROTEASE"/>
    <property type="match status" value="1"/>
</dbReference>
<evidence type="ECO:0000256" key="1">
    <source>
        <dbReference type="ARBA" id="ARBA00022438"/>
    </source>
</evidence>
<reference evidence="10" key="1">
    <citation type="submission" date="2025-08" db="UniProtKB">
        <authorList>
            <consortium name="RefSeq"/>
        </authorList>
    </citation>
    <scope>IDENTIFICATION</scope>
    <source>
        <strain evidence="10">15112-1751.03</strain>
        <tissue evidence="10">Whole Adult</tissue>
    </source>
</reference>
<keyword evidence="2" id="KW-0645">Protease</keyword>
<evidence type="ECO:0000256" key="3">
    <source>
        <dbReference type="ARBA" id="ARBA00022801"/>
    </source>
</evidence>
<evidence type="ECO:0000256" key="8">
    <source>
        <dbReference type="SAM" id="MobiDB-lite"/>
    </source>
</evidence>
<evidence type="ECO:0000256" key="6">
    <source>
        <dbReference type="ARBA" id="ARBA00034908"/>
    </source>
</evidence>
<evidence type="ECO:0000256" key="4">
    <source>
        <dbReference type="ARBA" id="ARBA00034725"/>
    </source>
</evidence>
<evidence type="ECO:0000256" key="5">
    <source>
        <dbReference type="ARBA" id="ARBA00034848"/>
    </source>
</evidence>
<dbReference type="Proteomes" id="UP000515160">
    <property type="component" value="Chromosome 2R"/>
</dbReference>
<dbReference type="GO" id="GO:0006508">
    <property type="term" value="P:proteolysis"/>
    <property type="evidence" value="ECO:0007669"/>
    <property type="project" value="UniProtKB-KW"/>
</dbReference>
<accession>A0A6P8XQL9</accession>
<evidence type="ECO:0000313" key="10">
    <source>
        <dbReference type="RefSeq" id="XP_034115389.1"/>
    </source>
</evidence>
<dbReference type="PANTHER" id="PTHR28631">
    <property type="entry name" value="UPF0692 PROTEIN C19ORF54"/>
    <property type="match status" value="1"/>
</dbReference>
<gene>
    <name evidence="10" type="primary">LOC117575340</name>
</gene>
<dbReference type="AlphaFoldDB" id="A0A6P8XQL9"/>
<evidence type="ECO:0000256" key="7">
    <source>
        <dbReference type="ARBA" id="ARBA00049041"/>
    </source>
</evidence>
<protein>
    <recommendedName>
        <fullName evidence="5">Actin maturation protease</fullName>
    </recommendedName>
    <alternativeName>
        <fullName evidence="6">Actin aminopeptidase ACTMAP</fullName>
    </alternativeName>
</protein>
<dbReference type="Pfam" id="PF21646">
    <property type="entry name" value="ACTMAP-like_C"/>
    <property type="match status" value="1"/>
</dbReference>
<keyword evidence="3" id="KW-0378">Hydrolase</keyword>
<dbReference type="RefSeq" id="XP_034115389.1">
    <property type="nucleotide sequence ID" value="XM_034259498.2"/>
</dbReference>
<dbReference type="OrthoDB" id="198816at2759"/>
<comment type="catalytic activity">
    <reaction evidence="7">
        <text>N-terminal N(alpha)-acetyl-L-cysteinyl-L-aspartyl-[protein] + H2O = N-terminal L-aspartyl-[protein] + N-acetyl-L-cysteine</text>
        <dbReference type="Rhea" id="RHEA:74579"/>
        <dbReference type="Rhea" id="RHEA-COMP:12669"/>
        <dbReference type="Rhea" id="RHEA-COMP:18395"/>
        <dbReference type="ChEBI" id="CHEBI:15377"/>
        <dbReference type="ChEBI" id="CHEBI:64720"/>
        <dbReference type="ChEBI" id="CHEBI:78236"/>
        <dbReference type="ChEBI" id="CHEBI:193599"/>
    </reaction>
    <physiologicalReaction direction="left-to-right" evidence="7">
        <dbReference type="Rhea" id="RHEA:74580"/>
    </physiologicalReaction>
</comment>
<keyword evidence="9" id="KW-1185">Reference proteome</keyword>
<dbReference type="GeneID" id="117575340"/>
<keyword evidence="1" id="KW-0031">Aminopeptidase</keyword>
<evidence type="ECO:0000313" key="9">
    <source>
        <dbReference type="Proteomes" id="UP000515160"/>
    </source>
</evidence>